<feature type="signal peptide" evidence="2">
    <location>
        <begin position="1"/>
        <end position="29"/>
    </location>
</feature>
<dbReference type="Gene3D" id="3.40.50.1980">
    <property type="entry name" value="Nitrogenase molybdenum iron protein domain"/>
    <property type="match status" value="2"/>
</dbReference>
<dbReference type="Proteomes" id="UP000606172">
    <property type="component" value="Unassembled WGS sequence"/>
</dbReference>
<dbReference type="PANTHER" id="PTHR30535:SF7">
    <property type="entry name" value="IRON(III) DICITRATE-BINDING PROTEIN"/>
    <property type="match status" value="1"/>
</dbReference>
<accession>A0A919RJY5</accession>
<name>A0A919RJY5_9ACTN</name>
<feature type="chain" id="PRO_5037333587" evidence="2">
    <location>
        <begin position="30"/>
        <end position="325"/>
    </location>
</feature>
<dbReference type="Pfam" id="PF01497">
    <property type="entry name" value="Peripla_BP_2"/>
    <property type="match status" value="1"/>
</dbReference>
<reference evidence="4" key="1">
    <citation type="submission" date="2021-01" db="EMBL/GenBank/DDBJ databases">
        <title>Whole genome shotgun sequence of Sinosporangium siamense NBRC 109515.</title>
        <authorList>
            <person name="Komaki H."/>
            <person name="Tamura T."/>
        </authorList>
    </citation>
    <scope>NUCLEOTIDE SEQUENCE</scope>
    <source>
        <strain evidence="4">NBRC 109515</strain>
    </source>
</reference>
<sequence length="325" mass="33902">MMKPRPIAAVALAAVLLAGCGASPGGGGADTPAAPAAGPAGGGEVSVANCGDTYAYSTPPARVVTSSTVATEVMLALGLKDRMAGTVAAKDIMPEYAPDLAGIKVVAESAFPPPSKEVVYSVNPDLVVSGYPDDYGPKALGDRAQLRKDGVNTYLLSGSCPGHRAKVDDTYTDLRELGKIFKVEAKAGQLAAALKAEVDAVVPRDPAVRVFDYAGGKEKPQTSGSAALSGDLFERAGGKDIFPEVTRFGQVSWEEVVKRDPEVIVVEDQVFEPAGKSIAWMRSYGPIRDVTAVKENRFVVVPVNDLQPGLRSGRALKTLAEGFAR</sequence>
<keyword evidence="5" id="KW-1185">Reference proteome</keyword>
<evidence type="ECO:0000259" key="3">
    <source>
        <dbReference type="PROSITE" id="PS50983"/>
    </source>
</evidence>
<evidence type="ECO:0000313" key="5">
    <source>
        <dbReference type="Proteomes" id="UP000606172"/>
    </source>
</evidence>
<dbReference type="PROSITE" id="PS51257">
    <property type="entry name" value="PROKAR_LIPOPROTEIN"/>
    <property type="match status" value="1"/>
</dbReference>
<dbReference type="InterPro" id="IPR002491">
    <property type="entry name" value="ABC_transptr_periplasmic_BD"/>
</dbReference>
<dbReference type="PANTHER" id="PTHR30535">
    <property type="entry name" value="VITAMIN B12-BINDING PROTEIN"/>
    <property type="match status" value="1"/>
</dbReference>
<gene>
    <name evidence="4" type="ORF">Ssi02_54570</name>
</gene>
<dbReference type="RefSeq" id="WP_204030306.1">
    <property type="nucleotide sequence ID" value="NZ_BOOW01000034.1"/>
</dbReference>
<comment type="caution">
    <text evidence="4">The sequence shown here is derived from an EMBL/GenBank/DDBJ whole genome shotgun (WGS) entry which is preliminary data.</text>
</comment>
<feature type="domain" description="Fe/B12 periplasmic-binding" evidence="3">
    <location>
        <begin position="62"/>
        <end position="325"/>
    </location>
</feature>
<evidence type="ECO:0000256" key="2">
    <source>
        <dbReference type="SAM" id="SignalP"/>
    </source>
</evidence>
<keyword evidence="4" id="KW-0449">Lipoprotein</keyword>
<dbReference type="AlphaFoldDB" id="A0A919RJY5"/>
<dbReference type="EMBL" id="BOOW01000034">
    <property type="protein sequence ID" value="GII95226.1"/>
    <property type="molecule type" value="Genomic_DNA"/>
</dbReference>
<evidence type="ECO:0000256" key="1">
    <source>
        <dbReference type="ARBA" id="ARBA00008814"/>
    </source>
</evidence>
<keyword evidence="2" id="KW-0732">Signal</keyword>
<dbReference type="PROSITE" id="PS50983">
    <property type="entry name" value="FE_B12_PBP"/>
    <property type="match status" value="1"/>
</dbReference>
<dbReference type="SUPFAM" id="SSF53807">
    <property type="entry name" value="Helical backbone' metal receptor"/>
    <property type="match status" value="1"/>
</dbReference>
<organism evidence="4 5">
    <name type="scientific">Sinosporangium siamense</name>
    <dbReference type="NCBI Taxonomy" id="1367973"/>
    <lineage>
        <taxon>Bacteria</taxon>
        <taxon>Bacillati</taxon>
        <taxon>Actinomycetota</taxon>
        <taxon>Actinomycetes</taxon>
        <taxon>Streptosporangiales</taxon>
        <taxon>Streptosporangiaceae</taxon>
        <taxon>Sinosporangium</taxon>
    </lineage>
</organism>
<comment type="similarity">
    <text evidence="1">Belongs to the bacterial solute-binding protein 8 family.</text>
</comment>
<dbReference type="InterPro" id="IPR050902">
    <property type="entry name" value="ABC_Transporter_SBP"/>
</dbReference>
<evidence type="ECO:0000313" key="4">
    <source>
        <dbReference type="EMBL" id="GII95226.1"/>
    </source>
</evidence>
<proteinExistence type="inferred from homology"/>
<protein>
    <submittedName>
        <fullName evidence="4">Lipoprotein</fullName>
    </submittedName>
</protein>